<evidence type="ECO:0000313" key="15">
    <source>
        <dbReference type="Proteomes" id="UP000199545"/>
    </source>
</evidence>
<evidence type="ECO:0000256" key="4">
    <source>
        <dbReference type="ARBA" id="ARBA00022722"/>
    </source>
</evidence>
<reference evidence="14 15" key="1">
    <citation type="submission" date="2016-10" db="EMBL/GenBank/DDBJ databases">
        <authorList>
            <person name="de Groot N.N."/>
        </authorList>
    </citation>
    <scope>NUCLEOTIDE SEQUENCE [LARGE SCALE GENOMIC DNA]</scope>
    <source>
        <strain evidence="14 15">DSM 44778</strain>
    </source>
</reference>
<keyword evidence="7" id="KW-0255">Endonuclease</keyword>
<dbReference type="Gene3D" id="3.40.50.300">
    <property type="entry name" value="P-loop containing nucleotide triphosphate hydrolases"/>
    <property type="match status" value="2"/>
</dbReference>
<dbReference type="OrthoDB" id="9758243at2"/>
<dbReference type="GO" id="GO:0009307">
    <property type="term" value="P:DNA restriction-modification system"/>
    <property type="evidence" value="ECO:0007669"/>
    <property type="project" value="UniProtKB-KW"/>
</dbReference>
<dbReference type="Pfam" id="PF22679">
    <property type="entry name" value="T1R_D3-like"/>
    <property type="match status" value="1"/>
</dbReference>
<dbReference type="SMART" id="SM00487">
    <property type="entry name" value="DEXDc"/>
    <property type="match status" value="1"/>
</dbReference>
<evidence type="ECO:0000256" key="2">
    <source>
        <dbReference type="ARBA" id="ARBA00008598"/>
    </source>
</evidence>
<evidence type="ECO:0000256" key="3">
    <source>
        <dbReference type="ARBA" id="ARBA00011296"/>
    </source>
</evidence>
<keyword evidence="4" id="KW-0540">Nuclease</keyword>
<dbReference type="Pfam" id="PF18766">
    <property type="entry name" value="SWI2_SNF2"/>
    <property type="match status" value="1"/>
</dbReference>
<dbReference type="EC" id="3.1.21.3" evidence="11"/>
<feature type="region of interest" description="Disordered" evidence="12">
    <location>
        <begin position="1035"/>
        <end position="1067"/>
    </location>
</feature>
<dbReference type="CDD" id="cd18800">
    <property type="entry name" value="SF2_C_EcoR124I-like"/>
    <property type="match status" value="1"/>
</dbReference>
<evidence type="ECO:0000256" key="9">
    <source>
        <dbReference type="ARBA" id="ARBA00022840"/>
    </source>
</evidence>
<dbReference type="InterPro" id="IPR040980">
    <property type="entry name" value="SWI2_SNF2"/>
</dbReference>
<accession>A0A1I3TJC0</accession>
<dbReference type="SUPFAM" id="SSF52540">
    <property type="entry name" value="P-loop containing nucleoside triphosphate hydrolases"/>
    <property type="match status" value="2"/>
</dbReference>
<dbReference type="InterPro" id="IPR027417">
    <property type="entry name" value="P-loop_NTPase"/>
</dbReference>
<dbReference type="PROSITE" id="PS51192">
    <property type="entry name" value="HELICASE_ATP_BIND_1"/>
    <property type="match status" value="1"/>
</dbReference>
<evidence type="ECO:0000256" key="8">
    <source>
        <dbReference type="ARBA" id="ARBA00022801"/>
    </source>
</evidence>
<dbReference type="InterPro" id="IPR021810">
    <property type="entry name" value="T1RH-like_C"/>
</dbReference>
<dbReference type="CDD" id="cd22332">
    <property type="entry name" value="HsdR_N"/>
    <property type="match status" value="1"/>
</dbReference>
<comment type="similarity">
    <text evidence="2 11">Belongs to the HsdR family.</text>
</comment>
<evidence type="ECO:0000259" key="13">
    <source>
        <dbReference type="PROSITE" id="PS51192"/>
    </source>
</evidence>
<dbReference type="Pfam" id="PF04313">
    <property type="entry name" value="HSDR_N"/>
    <property type="match status" value="1"/>
</dbReference>
<dbReference type="InterPro" id="IPR055180">
    <property type="entry name" value="HsdR_RecA-like_helicase_dom_2"/>
</dbReference>
<gene>
    <name evidence="14" type="ORF">SAMN05421852_11836</name>
</gene>
<organism evidence="14 15">
    <name type="scientific">Thermoflavimicrobium dichotomicum</name>
    <dbReference type="NCBI Taxonomy" id="46223"/>
    <lineage>
        <taxon>Bacteria</taxon>
        <taxon>Bacillati</taxon>
        <taxon>Bacillota</taxon>
        <taxon>Bacilli</taxon>
        <taxon>Bacillales</taxon>
        <taxon>Thermoactinomycetaceae</taxon>
        <taxon>Thermoflavimicrobium</taxon>
    </lineage>
</organism>
<dbReference type="InterPro" id="IPR014001">
    <property type="entry name" value="Helicase_ATP-bd"/>
</dbReference>
<comment type="catalytic activity">
    <reaction evidence="1 11">
        <text>Endonucleolytic cleavage of DNA to give random double-stranded fragments with terminal 5'-phosphates, ATP is simultaneously hydrolyzed.</text>
        <dbReference type="EC" id="3.1.21.3"/>
    </reaction>
</comment>
<evidence type="ECO:0000256" key="6">
    <source>
        <dbReference type="ARBA" id="ARBA00022747"/>
    </source>
</evidence>
<evidence type="ECO:0000256" key="12">
    <source>
        <dbReference type="SAM" id="MobiDB-lite"/>
    </source>
</evidence>
<dbReference type="GO" id="GO:0009035">
    <property type="term" value="F:type I site-specific deoxyribonuclease activity"/>
    <property type="evidence" value="ECO:0007669"/>
    <property type="project" value="UniProtKB-EC"/>
</dbReference>
<dbReference type="GO" id="GO:0003677">
    <property type="term" value="F:DNA binding"/>
    <property type="evidence" value="ECO:0007669"/>
    <property type="project" value="UniProtKB-KW"/>
</dbReference>
<evidence type="ECO:0000313" key="14">
    <source>
        <dbReference type="EMBL" id="SFJ71334.1"/>
    </source>
</evidence>
<evidence type="ECO:0000256" key="10">
    <source>
        <dbReference type="ARBA" id="ARBA00023125"/>
    </source>
</evidence>
<proteinExistence type="inferred from homology"/>
<dbReference type="Gene3D" id="3.90.1570.50">
    <property type="match status" value="1"/>
</dbReference>
<comment type="function">
    <text evidence="11">Subunit R is required for both nuclease and ATPase activities, but not for modification.</text>
</comment>
<name>A0A1I3TJC0_9BACL</name>
<keyword evidence="15" id="KW-1185">Reference proteome</keyword>
<dbReference type="PANTHER" id="PTHR30195:SF15">
    <property type="entry name" value="TYPE I RESTRICTION ENZYME HINDI ENDONUCLEASE SUBUNIT"/>
    <property type="match status" value="1"/>
</dbReference>
<dbReference type="PANTHER" id="PTHR30195">
    <property type="entry name" value="TYPE I SITE-SPECIFIC DEOXYRIBONUCLEASE PROTEIN SUBUNIT M AND R"/>
    <property type="match status" value="1"/>
</dbReference>
<dbReference type="GO" id="GO:0005524">
    <property type="term" value="F:ATP binding"/>
    <property type="evidence" value="ECO:0007669"/>
    <property type="project" value="UniProtKB-KW"/>
</dbReference>
<keyword evidence="10 11" id="KW-0238">DNA-binding</keyword>
<evidence type="ECO:0000256" key="11">
    <source>
        <dbReference type="RuleBase" id="RU364115"/>
    </source>
</evidence>
<keyword evidence="9 11" id="KW-0067">ATP-binding</keyword>
<feature type="domain" description="Helicase ATP-binding" evidence="13">
    <location>
        <begin position="286"/>
        <end position="468"/>
    </location>
</feature>
<sequence>MNYYESDVEQSAMELFEELYYETGYGPDFAPDGEARERDDYHEVVLKNRLREALSRINPQYPAEVIEEAVRKVCTLESPSLLVNNKAFHQLLTDGVDVSVRQADGSYLTKKVWLVDPVNVEQNDWLVVNQFQVKDRGAHPKRLDLVVFVNGIPFSVFELKNTADERVGIADAFEDVKAYQQSLPTLFAYNAFSVISDGTEARYGTLTADFDRYMVWRTIDGKELAPSSLSQLEVLIRGMFAKDRFLDILRHFILFQVDGEEIIKIVAAYHQVFATLKAVESTHRATEESGDRKIGVVWHTQGSGKSLSMVFYTGKLVQELNNPTVVVVTDRNDLDDQLFGTFSKSQQLLRQTPKQATSRQELRQLLSVESGGIIFTTIQKFTPGEDEDQYPVLTDRRNVVVIVDEAHRSQYGFQAEVKKKQDEAKVKFGFAKHMRDALPQASYIGFTGTPVELADRNTPAVFGDYIDIYDMTRAVEDGATVKIYYESRLAQVELPEEEKKKLDEEYQKLMQEQEVDESVKGKWSRLEVLVGAEKRLKLIAKDIVGHFEQRQQQIRGKAMIVTMSRRIAAELYKHIIALRKKWHHDDIDKGTIKVVMTSGADDPEALKKHHTTKAQRDLLAKRMKNPDDELKIVIVCDMWLTGFDVPCMHTIYIDKPMKGHNLMQAIARVNRVFQDKPGGLVVDYIGIGQALKEALKVYTPSDREMTGIDTEKAMDLVKEKYDIIRHMLYPHDYSRFLTGTAKEKARQIAATTDYVISLGEEAKKEFVKHVTIMAQAFALCVTHPDAKALSVEIGFFKAVKAAIVKLTAPSRKPKKSPDVVEAQINQLINKSVITNEVVDIYSAVGLDKPNIAELSEEFLEDVRKLEHKNLAVELLNRLLKDKVRLISRRNVVQSKKLSEMLEEAIRKYHNRLIESSAVIQELIDLAKEMNQAQRRGNDLGLSDDEVAFYDALSQYESAKDALGVDVLKQMARELARKIRQSRTVDWRVRQSARANLKRMVKRLLRKYQFPPEQNEQAVDVVIQQCEVLEEYGGFEEEKESDLSNNQLPNVEKPVDETEYSLSKEEEKPLIAEERPEIEVRVTSTSVQLSEEWLSQIHEQYQEAAKQLVLGGVPEPKIGYEFVNSAGTVEAEAEFAWPDQKVCFLTPLQADFRDKIRARGWKVWLLPEVDIEQVDYVSQWHRLVNGQ</sequence>
<dbReference type="AlphaFoldDB" id="A0A1I3TJC0"/>
<keyword evidence="6 11" id="KW-0680">Restriction system</keyword>
<dbReference type="InterPro" id="IPR051268">
    <property type="entry name" value="Type-I_R_enzyme_R_subunit"/>
</dbReference>
<keyword evidence="8 11" id="KW-0378">Hydrolase</keyword>
<evidence type="ECO:0000256" key="7">
    <source>
        <dbReference type="ARBA" id="ARBA00022759"/>
    </source>
</evidence>
<comment type="subunit">
    <text evidence="3 11">The type I restriction/modification system is composed of three polypeptides R, M and S.</text>
</comment>
<dbReference type="CDD" id="cd18030">
    <property type="entry name" value="DEXHc_RE_I_HsdR"/>
    <property type="match status" value="1"/>
</dbReference>
<keyword evidence="5 11" id="KW-0547">Nucleotide-binding</keyword>
<dbReference type="NCBIfam" id="TIGR00348">
    <property type="entry name" value="hsdR"/>
    <property type="match status" value="1"/>
</dbReference>
<dbReference type="Proteomes" id="UP000199545">
    <property type="component" value="Unassembled WGS sequence"/>
</dbReference>
<dbReference type="Pfam" id="PF11867">
    <property type="entry name" value="T1RH-like_C"/>
    <property type="match status" value="1"/>
</dbReference>
<protein>
    <recommendedName>
        <fullName evidence="11">Type I restriction enzyme endonuclease subunit</fullName>
        <shortName evidence="11">R protein</shortName>
        <ecNumber evidence="11">3.1.21.3</ecNumber>
    </recommendedName>
    <alternativeName>
        <fullName evidence="11">Type-1 restriction enzyme R protein</fullName>
    </alternativeName>
</protein>
<dbReference type="EMBL" id="FORR01000018">
    <property type="protein sequence ID" value="SFJ71334.1"/>
    <property type="molecule type" value="Genomic_DNA"/>
</dbReference>
<dbReference type="InterPro" id="IPR007409">
    <property type="entry name" value="Restrct_endonuc_type1_HsdR_N"/>
</dbReference>
<evidence type="ECO:0000256" key="5">
    <source>
        <dbReference type="ARBA" id="ARBA00022741"/>
    </source>
</evidence>
<evidence type="ECO:0000256" key="1">
    <source>
        <dbReference type="ARBA" id="ARBA00000851"/>
    </source>
</evidence>
<dbReference type="STRING" id="46223.SAMN05421852_11836"/>
<dbReference type="InterPro" id="IPR004473">
    <property type="entry name" value="Restrct_endonuc_typeI_HsdR"/>
</dbReference>